<dbReference type="InterPro" id="IPR004252">
    <property type="entry name" value="Probable_transposase_24"/>
</dbReference>
<dbReference type="InterPro" id="IPR025452">
    <property type="entry name" value="DUF4218"/>
</dbReference>
<reference evidence="4" key="1">
    <citation type="journal article" date="2022" name="Int. J. Mol. Sci.">
        <title>Draft Genome of Tanacetum Coccineum: Genomic Comparison of Closely Related Tanacetum-Family Plants.</title>
        <authorList>
            <person name="Yamashiro T."/>
            <person name="Shiraishi A."/>
            <person name="Nakayama K."/>
            <person name="Satake H."/>
        </authorList>
    </citation>
    <scope>NUCLEOTIDE SEQUENCE</scope>
</reference>
<dbReference type="Pfam" id="PF02992">
    <property type="entry name" value="Transposase_21"/>
    <property type="match status" value="1"/>
</dbReference>
<dbReference type="InterPro" id="IPR025312">
    <property type="entry name" value="DUF4216"/>
</dbReference>
<feature type="region of interest" description="Disordered" evidence="1">
    <location>
        <begin position="797"/>
        <end position="818"/>
    </location>
</feature>
<evidence type="ECO:0008006" key="6">
    <source>
        <dbReference type="Google" id="ProtNLM"/>
    </source>
</evidence>
<feature type="region of interest" description="Disordered" evidence="1">
    <location>
        <begin position="737"/>
        <end position="763"/>
    </location>
</feature>
<evidence type="ECO:0000259" key="2">
    <source>
        <dbReference type="Pfam" id="PF13952"/>
    </source>
</evidence>
<reference evidence="4" key="2">
    <citation type="submission" date="2022-01" db="EMBL/GenBank/DDBJ databases">
        <authorList>
            <person name="Yamashiro T."/>
            <person name="Shiraishi A."/>
            <person name="Satake H."/>
            <person name="Nakayama K."/>
        </authorList>
    </citation>
    <scope>NUCLEOTIDE SEQUENCE</scope>
</reference>
<dbReference type="Pfam" id="PF13952">
    <property type="entry name" value="DUF4216"/>
    <property type="match status" value="1"/>
</dbReference>
<organism evidence="4 5">
    <name type="scientific">Tanacetum coccineum</name>
    <dbReference type="NCBI Taxonomy" id="301880"/>
    <lineage>
        <taxon>Eukaryota</taxon>
        <taxon>Viridiplantae</taxon>
        <taxon>Streptophyta</taxon>
        <taxon>Embryophyta</taxon>
        <taxon>Tracheophyta</taxon>
        <taxon>Spermatophyta</taxon>
        <taxon>Magnoliopsida</taxon>
        <taxon>eudicotyledons</taxon>
        <taxon>Gunneridae</taxon>
        <taxon>Pentapetalae</taxon>
        <taxon>asterids</taxon>
        <taxon>campanulids</taxon>
        <taxon>Asterales</taxon>
        <taxon>Asteraceae</taxon>
        <taxon>Asteroideae</taxon>
        <taxon>Anthemideae</taxon>
        <taxon>Anthemidinae</taxon>
        <taxon>Tanacetum</taxon>
    </lineage>
</organism>
<evidence type="ECO:0000313" key="4">
    <source>
        <dbReference type="EMBL" id="GJT87715.1"/>
    </source>
</evidence>
<feature type="domain" description="DUF4218" evidence="3">
    <location>
        <begin position="360"/>
        <end position="472"/>
    </location>
</feature>
<feature type="domain" description="DUF4216" evidence="2">
    <location>
        <begin position="617"/>
        <end position="696"/>
    </location>
</feature>
<dbReference type="PANTHER" id="PTHR48258">
    <property type="entry name" value="DUF4218 DOMAIN-CONTAINING PROTEIN-RELATED"/>
    <property type="match status" value="1"/>
</dbReference>
<sequence length="1150" mass="131808">MLPKFAQIVNRLYAFIYETKHSKSGLGLPSIVALVMTIDKSWTTISNRNSDAFLDGLFAFIKHCEPLLHPITRKIHCPCSRCCNRDDNRVTLEILEPLIKELQELWKGVWTKDAATGTHFQMKAALLWTINDFPARSSLSGWSGQGYYACPTCNVDTPSMAVKNKIAYVGHRRFLRTRHPQRSKFKEYYGSKEPTPKPRKFSELEIQLQIILALSKLKNNYDVMHIEKNALEALLNTLLQNDKSKDTLKARQDLQTLGVRKELWLVKKPNGKFEKPHPKYSFTAENRKLFCKFIKGVRLPDGFGSNFKQKVTADDNNITGLKSHDCHIMMHRLLPYGVQRYLPKNIAAPIIELCLFFKQLCARSLMQQDMAKAKKQLISMMINLEQIFPPAFFDIMIHLVIHLPDEAILGSPLRYRWMFPFERYMKKLKNYVRNKAKPEGSIAEGYVAEEALTFCSRYLKDVETRFNRPGRNDDGLPEQPDKFQVFQSVCKPTGRMKETRMTTDVMQAVVWFVLNNSPEVDADILAYREESPDNVETSFPAWFNYKIREKKVTDGCSEELFSLACGPTSACTYPACIVNGVKFVVHERDILHTTQCSGVSTLGLDGEMYYGQLEEILELTYIDNRKVVLFRCKWFDTINRKNLTTRNRHSYIEHGIQHILTDREFHKNNQYILATQVTQVFYLEDLARQPRGWKVVEHVYHRDVAESDQDVIHGSSSSNVTLSVELTNFEHTDLSINSESTEVDAPPVNDDNANANEGNAEDDDVAHVLDDDDDVVVSDDDEVNPSTNVEEMACVFPRSHGGDAGGSPPRRPNRPVPAQCESSNLRIETGNASLRRAFRQNDQRPLTIGFDYGDLGTFHPTGDYASMLNSLMGETVRYLPFACEWEEIPEAYKAHIFPTLESYFDLASWYNNQDKVVMGNNVYTVGDRVKLGLQLKLRILWRKNKQRIKADHFTRYGSAEEARNHLPPKKVWGDRTEDEWNNLVDWWSHPDRVARSLQNAANRAKNTILTHQGKKSFAQGRNEYKVQKGHYEDLIETWRKTHSRPETGEFKTEKTGIDTLEPASSLKKTDQDILDEVFWSTTQPEYMSVKGQESYRVGGSNFRRRGSSGISNCYKSGGAGSDIEAKDTRGRVVKEANQRVARSNELIWLH</sequence>
<name>A0ABQ5HIY6_9ASTR</name>
<keyword evidence="5" id="KW-1185">Reference proteome</keyword>
<evidence type="ECO:0000259" key="3">
    <source>
        <dbReference type="Pfam" id="PF13960"/>
    </source>
</evidence>
<dbReference type="PANTHER" id="PTHR48258:SF14">
    <property type="entry name" value="OS02G0583300 PROTEIN"/>
    <property type="match status" value="1"/>
</dbReference>
<evidence type="ECO:0000256" key="1">
    <source>
        <dbReference type="SAM" id="MobiDB-lite"/>
    </source>
</evidence>
<gene>
    <name evidence="4" type="ORF">Tco_1069432</name>
</gene>
<dbReference type="Pfam" id="PF13960">
    <property type="entry name" value="DUF4218"/>
    <property type="match status" value="1"/>
</dbReference>
<proteinExistence type="predicted"/>
<dbReference type="Proteomes" id="UP001151760">
    <property type="component" value="Unassembled WGS sequence"/>
</dbReference>
<feature type="compositionally biased region" description="Low complexity" evidence="1">
    <location>
        <begin position="743"/>
        <end position="758"/>
    </location>
</feature>
<evidence type="ECO:0000313" key="5">
    <source>
        <dbReference type="Proteomes" id="UP001151760"/>
    </source>
</evidence>
<dbReference type="Pfam" id="PF03004">
    <property type="entry name" value="Transposase_24"/>
    <property type="match status" value="1"/>
</dbReference>
<protein>
    <recommendedName>
        <fullName evidence="6">DUF4218 domain-containing protein</fullName>
    </recommendedName>
</protein>
<dbReference type="InterPro" id="IPR004242">
    <property type="entry name" value="Transposase_21"/>
</dbReference>
<comment type="caution">
    <text evidence="4">The sequence shown here is derived from an EMBL/GenBank/DDBJ whole genome shotgun (WGS) entry which is preliminary data.</text>
</comment>
<dbReference type="EMBL" id="BQNB010019662">
    <property type="protein sequence ID" value="GJT87715.1"/>
    <property type="molecule type" value="Genomic_DNA"/>
</dbReference>
<accession>A0ABQ5HIY6</accession>